<protein>
    <submittedName>
        <fullName evidence="4">Chorismate mutase family protein</fullName>
    </submittedName>
</protein>
<dbReference type="InterPro" id="IPR036263">
    <property type="entry name" value="Chorismate_II_sf"/>
</dbReference>
<feature type="domain" description="Chorismate mutase" evidence="3">
    <location>
        <begin position="24"/>
        <end position="115"/>
    </location>
</feature>
<evidence type="ECO:0000313" key="5">
    <source>
        <dbReference type="Proteomes" id="UP000316256"/>
    </source>
</evidence>
<organism evidence="4 5">
    <name type="scientific">Rhodococcus spelaei</name>
    <dbReference type="NCBI Taxonomy" id="2546320"/>
    <lineage>
        <taxon>Bacteria</taxon>
        <taxon>Bacillati</taxon>
        <taxon>Actinomycetota</taxon>
        <taxon>Actinomycetes</taxon>
        <taxon>Mycobacteriales</taxon>
        <taxon>Nocardiaceae</taxon>
        <taxon>Rhodococcus</taxon>
    </lineage>
</organism>
<dbReference type="InterPro" id="IPR036979">
    <property type="entry name" value="CM_dom_sf"/>
</dbReference>
<dbReference type="InterPro" id="IPR002701">
    <property type="entry name" value="CM_II_prokaryot"/>
</dbReference>
<comment type="caution">
    <text evidence="4">The sequence shown here is derived from an EMBL/GenBank/DDBJ whole genome shotgun (WGS) entry which is preliminary data.</text>
</comment>
<reference evidence="4 5" key="1">
    <citation type="submission" date="2019-06" db="EMBL/GenBank/DDBJ databases">
        <title>Rhodococcus spaelei sp. nov., isolated from a cave.</title>
        <authorList>
            <person name="Lee S.D."/>
        </authorList>
    </citation>
    <scope>NUCLEOTIDE SEQUENCE [LARGE SCALE GENOMIC DNA]</scope>
    <source>
        <strain evidence="4 5">C9-5</strain>
    </source>
</reference>
<keyword evidence="1" id="KW-0413">Isomerase</keyword>
<dbReference type="GO" id="GO:0009697">
    <property type="term" value="P:salicylic acid biosynthetic process"/>
    <property type="evidence" value="ECO:0007669"/>
    <property type="project" value="InterPro"/>
</dbReference>
<dbReference type="Gene3D" id="1.20.59.10">
    <property type="entry name" value="Chorismate mutase"/>
    <property type="match status" value="1"/>
</dbReference>
<dbReference type="NCBIfam" id="TIGR01803">
    <property type="entry name" value="CM-like"/>
    <property type="match status" value="1"/>
</dbReference>
<dbReference type="GO" id="GO:0016835">
    <property type="term" value="F:carbon-oxygen lyase activity"/>
    <property type="evidence" value="ECO:0007669"/>
    <property type="project" value="InterPro"/>
</dbReference>
<keyword evidence="5" id="KW-1185">Reference proteome</keyword>
<feature type="region of interest" description="Disordered" evidence="2">
    <location>
        <begin position="1"/>
        <end position="26"/>
    </location>
</feature>
<sequence length="134" mass="15101">MDDTNGRNGAGRTDRTIHREVSAPHAHDELESLREELDRIDGQLLDSVRDRIDVCARIAVVKRRSAIPMMQPRRVGAVHEHARSYAQRHDLSVDFLRNLYDLLIAETCRVEDAIIDAVEPPDELGVRVRAVGGD</sequence>
<dbReference type="AlphaFoldDB" id="A0A541B7M4"/>
<dbReference type="SMART" id="SM00830">
    <property type="entry name" value="CM_2"/>
    <property type="match status" value="1"/>
</dbReference>
<evidence type="ECO:0000256" key="2">
    <source>
        <dbReference type="SAM" id="MobiDB-lite"/>
    </source>
</evidence>
<dbReference type="InterPro" id="IPR008241">
    <property type="entry name" value="Isochorismate_pyruvate-lyase"/>
</dbReference>
<dbReference type="OrthoDB" id="4479197at2"/>
<dbReference type="Pfam" id="PF01817">
    <property type="entry name" value="CM_2"/>
    <property type="match status" value="1"/>
</dbReference>
<dbReference type="PANTHER" id="PTHR38041:SF1">
    <property type="entry name" value="CHORISMATE MUTASE"/>
    <property type="match status" value="1"/>
</dbReference>
<dbReference type="GO" id="GO:0046417">
    <property type="term" value="P:chorismate metabolic process"/>
    <property type="evidence" value="ECO:0007669"/>
    <property type="project" value="InterPro"/>
</dbReference>
<dbReference type="EMBL" id="VIGH01000006">
    <property type="protein sequence ID" value="TQF68326.1"/>
    <property type="molecule type" value="Genomic_DNA"/>
</dbReference>
<dbReference type="PROSITE" id="PS51168">
    <property type="entry name" value="CHORISMATE_MUT_2"/>
    <property type="match status" value="1"/>
</dbReference>
<dbReference type="PANTHER" id="PTHR38041">
    <property type="entry name" value="CHORISMATE MUTASE"/>
    <property type="match status" value="1"/>
</dbReference>
<dbReference type="RefSeq" id="WP_142100523.1">
    <property type="nucleotide sequence ID" value="NZ_VIGH01000006.1"/>
</dbReference>
<evidence type="ECO:0000313" key="4">
    <source>
        <dbReference type="EMBL" id="TQF68326.1"/>
    </source>
</evidence>
<dbReference type="GO" id="GO:0004106">
    <property type="term" value="F:chorismate mutase activity"/>
    <property type="evidence" value="ECO:0007669"/>
    <property type="project" value="InterPro"/>
</dbReference>
<feature type="compositionally biased region" description="Basic and acidic residues" evidence="2">
    <location>
        <begin position="12"/>
        <end position="26"/>
    </location>
</feature>
<dbReference type="InterPro" id="IPR051331">
    <property type="entry name" value="Chorismate_mutase-related"/>
</dbReference>
<evidence type="ECO:0000256" key="1">
    <source>
        <dbReference type="ARBA" id="ARBA00023235"/>
    </source>
</evidence>
<evidence type="ECO:0000259" key="3">
    <source>
        <dbReference type="PROSITE" id="PS51168"/>
    </source>
</evidence>
<name>A0A541B7M4_9NOCA</name>
<proteinExistence type="predicted"/>
<gene>
    <name evidence="4" type="ORF">FK531_14630</name>
</gene>
<accession>A0A541B7M4</accession>
<dbReference type="Proteomes" id="UP000316256">
    <property type="component" value="Unassembled WGS sequence"/>
</dbReference>
<dbReference type="SUPFAM" id="SSF48600">
    <property type="entry name" value="Chorismate mutase II"/>
    <property type="match status" value="1"/>
</dbReference>